<proteinExistence type="predicted"/>
<protein>
    <submittedName>
        <fullName evidence="1">Uncharacterized protein</fullName>
    </submittedName>
</protein>
<dbReference type="EMBL" id="PQIB02000007">
    <property type="protein sequence ID" value="RLN07749.1"/>
    <property type="molecule type" value="Genomic_DNA"/>
</dbReference>
<name>A0A3L6RPW1_PANMI</name>
<dbReference type="Proteomes" id="UP000275267">
    <property type="component" value="Unassembled WGS sequence"/>
</dbReference>
<keyword evidence="2" id="KW-1185">Reference proteome</keyword>
<gene>
    <name evidence="1" type="ORF">C2845_PM11G11550</name>
</gene>
<accession>A0A3L6RPW1</accession>
<evidence type="ECO:0000313" key="2">
    <source>
        <dbReference type="Proteomes" id="UP000275267"/>
    </source>
</evidence>
<dbReference type="AlphaFoldDB" id="A0A3L6RPW1"/>
<sequence length="82" mass="9217">MRLLGPTAAAFPQGKRWSRLERFCTTLRCKRSQGPPRSAGSTSWPALWGRHVSSWGLRVLERRLGAPPEEATGDHPLRRGRP</sequence>
<comment type="caution">
    <text evidence="1">The sequence shown here is derived from an EMBL/GenBank/DDBJ whole genome shotgun (WGS) entry which is preliminary data.</text>
</comment>
<organism evidence="1 2">
    <name type="scientific">Panicum miliaceum</name>
    <name type="common">Proso millet</name>
    <name type="synonym">Broomcorn millet</name>
    <dbReference type="NCBI Taxonomy" id="4540"/>
    <lineage>
        <taxon>Eukaryota</taxon>
        <taxon>Viridiplantae</taxon>
        <taxon>Streptophyta</taxon>
        <taxon>Embryophyta</taxon>
        <taxon>Tracheophyta</taxon>
        <taxon>Spermatophyta</taxon>
        <taxon>Magnoliopsida</taxon>
        <taxon>Liliopsida</taxon>
        <taxon>Poales</taxon>
        <taxon>Poaceae</taxon>
        <taxon>PACMAD clade</taxon>
        <taxon>Panicoideae</taxon>
        <taxon>Panicodae</taxon>
        <taxon>Paniceae</taxon>
        <taxon>Panicinae</taxon>
        <taxon>Panicum</taxon>
        <taxon>Panicum sect. Panicum</taxon>
    </lineage>
</organism>
<reference evidence="2" key="1">
    <citation type="journal article" date="2019" name="Nat. Commun.">
        <title>The genome of broomcorn millet.</title>
        <authorList>
            <person name="Zou C."/>
            <person name="Miki D."/>
            <person name="Li D."/>
            <person name="Tang Q."/>
            <person name="Xiao L."/>
            <person name="Rajput S."/>
            <person name="Deng P."/>
            <person name="Jia W."/>
            <person name="Huang R."/>
            <person name="Zhang M."/>
            <person name="Sun Y."/>
            <person name="Hu J."/>
            <person name="Fu X."/>
            <person name="Schnable P.S."/>
            <person name="Li F."/>
            <person name="Zhang H."/>
            <person name="Feng B."/>
            <person name="Zhu X."/>
            <person name="Liu R."/>
            <person name="Schnable J.C."/>
            <person name="Zhu J.-K."/>
            <person name="Zhang H."/>
        </authorList>
    </citation>
    <scope>NUCLEOTIDE SEQUENCE [LARGE SCALE GENOMIC DNA]</scope>
</reference>
<evidence type="ECO:0000313" key="1">
    <source>
        <dbReference type="EMBL" id="RLN07749.1"/>
    </source>
</evidence>